<dbReference type="OrthoDB" id="64113at2759"/>
<dbReference type="InterPro" id="IPR012340">
    <property type="entry name" value="NA-bd_OB-fold"/>
</dbReference>
<dbReference type="SMART" id="SM01376">
    <property type="entry name" value="eIF-5a"/>
    <property type="match status" value="1"/>
</dbReference>
<dbReference type="EMBL" id="BNCQ01000016">
    <property type="protein sequence ID" value="GIM04629.1"/>
    <property type="molecule type" value="Genomic_DNA"/>
</dbReference>
<dbReference type="Proteomes" id="UP000722791">
    <property type="component" value="Unassembled WGS sequence"/>
</dbReference>
<evidence type="ECO:0000259" key="1">
    <source>
        <dbReference type="SMART" id="SM01376"/>
    </source>
</evidence>
<sequence>MLIDDALKMPFTVFTTNHKKTFLKWHAKLSGEHGDGKAAAAIAGPAEFQLEYQVIDLHGNIVSCMTDEGDEFTVDVAGNDTDLVAQLRSKFEEGAAVTVTLDPGRKVLKTVRTENI</sequence>
<evidence type="ECO:0000313" key="2">
    <source>
        <dbReference type="EMBL" id="GIL80721.1"/>
    </source>
</evidence>
<organism evidence="3 4">
    <name type="scientific">Volvox reticuliferus</name>
    <dbReference type="NCBI Taxonomy" id="1737510"/>
    <lineage>
        <taxon>Eukaryota</taxon>
        <taxon>Viridiplantae</taxon>
        <taxon>Chlorophyta</taxon>
        <taxon>core chlorophytes</taxon>
        <taxon>Chlorophyceae</taxon>
        <taxon>CS clade</taxon>
        <taxon>Chlamydomonadales</taxon>
        <taxon>Volvocaceae</taxon>
        <taxon>Volvox</taxon>
    </lineage>
</organism>
<dbReference type="GO" id="GO:0043022">
    <property type="term" value="F:ribosome binding"/>
    <property type="evidence" value="ECO:0007669"/>
    <property type="project" value="InterPro"/>
</dbReference>
<dbReference type="GO" id="GO:0045901">
    <property type="term" value="P:positive regulation of translational elongation"/>
    <property type="evidence" value="ECO:0007669"/>
    <property type="project" value="InterPro"/>
</dbReference>
<accession>A0A8J4LP39</accession>
<dbReference type="SUPFAM" id="SSF50249">
    <property type="entry name" value="Nucleic acid-binding proteins"/>
    <property type="match status" value="1"/>
</dbReference>
<feature type="domain" description="Translation initiation factor 5A C-terminal" evidence="1">
    <location>
        <begin position="51"/>
        <end position="112"/>
    </location>
</feature>
<keyword evidence="5" id="KW-1185">Reference proteome</keyword>
<reference evidence="3" key="1">
    <citation type="journal article" date="2021" name="Proc. Natl. Acad. Sci. U.S.A.">
        <title>Three genomes in the algal genus Volvox reveal the fate of a haploid sex-determining region after a transition to homothallism.</title>
        <authorList>
            <person name="Yamamoto K."/>
            <person name="Hamaji T."/>
            <person name="Kawai-Toyooka H."/>
            <person name="Matsuzaki R."/>
            <person name="Takahashi F."/>
            <person name="Nishimura Y."/>
            <person name="Kawachi M."/>
            <person name="Noguchi H."/>
            <person name="Minakuchi Y."/>
            <person name="Umen J.G."/>
            <person name="Toyoda A."/>
            <person name="Nozaki H."/>
        </authorList>
    </citation>
    <scope>NUCLEOTIDE SEQUENCE</scope>
    <source>
        <strain evidence="3">NIES-3785</strain>
        <strain evidence="2">NIES-3786</strain>
    </source>
</reference>
<dbReference type="GO" id="GO:0045905">
    <property type="term" value="P:positive regulation of translational termination"/>
    <property type="evidence" value="ECO:0007669"/>
    <property type="project" value="InterPro"/>
</dbReference>
<proteinExistence type="predicted"/>
<dbReference type="Gene3D" id="2.40.50.140">
    <property type="entry name" value="Nucleic acid-binding proteins"/>
    <property type="match status" value="1"/>
</dbReference>
<dbReference type="Proteomes" id="UP000747110">
    <property type="component" value="Unassembled WGS sequence"/>
</dbReference>
<protein>
    <recommendedName>
        <fullName evidence="1">Translation initiation factor 5A C-terminal domain-containing protein</fullName>
    </recommendedName>
</protein>
<evidence type="ECO:0000313" key="3">
    <source>
        <dbReference type="EMBL" id="GIM04629.1"/>
    </source>
</evidence>
<dbReference type="AlphaFoldDB" id="A0A8J4LP39"/>
<evidence type="ECO:0000313" key="4">
    <source>
        <dbReference type="Proteomes" id="UP000722791"/>
    </source>
</evidence>
<dbReference type="EMBL" id="BNCP01000019">
    <property type="protein sequence ID" value="GIL80721.1"/>
    <property type="molecule type" value="Genomic_DNA"/>
</dbReference>
<dbReference type="GO" id="GO:0003746">
    <property type="term" value="F:translation elongation factor activity"/>
    <property type="evidence" value="ECO:0007669"/>
    <property type="project" value="InterPro"/>
</dbReference>
<evidence type="ECO:0000313" key="5">
    <source>
        <dbReference type="Proteomes" id="UP000747110"/>
    </source>
</evidence>
<dbReference type="Pfam" id="PF01287">
    <property type="entry name" value="eIF-5a"/>
    <property type="match status" value="1"/>
</dbReference>
<gene>
    <name evidence="2" type="ORF">Vretifemale_10033</name>
    <name evidence="3" type="ORF">Vretimale_9175</name>
</gene>
<name>A0A8J4LP39_9CHLO</name>
<dbReference type="InterPro" id="IPR020189">
    <property type="entry name" value="IF5A_C"/>
</dbReference>
<dbReference type="GO" id="GO:0003723">
    <property type="term" value="F:RNA binding"/>
    <property type="evidence" value="ECO:0007669"/>
    <property type="project" value="InterPro"/>
</dbReference>
<comment type="caution">
    <text evidence="3">The sequence shown here is derived from an EMBL/GenBank/DDBJ whole genome shotgun (WGS) entry which is preliminary data.</text>
</comment>